<comment type="subcellular location">
    <subcellularLocation>
        <location evidence="12">Cytoplasm</location>
    </subcellularLocation>
    <subcellularLocation>
        <location evidence="12">Secreted</location>
    </subcellularLocation>
    <subcellularLocation>
        <location evidence="12">Cell surface</location>
    </subcellularLocation>
    <text evidence="12">Fractions of enolase are present in both the cytoplasm and on the cell surface.</text>
</comment>
<dbReference type="SUPFAM" id="SSF54826">
    <property type="entry name" value="Enolase N-terminal domain-like"/>
    <property type="match status" value="1"/>
</dbReference>
<dbReference type="SUPFAM" id="SSF51604">
    <property type="entry name" value="Enolase C-terminal domain-like"/>
    <property type="match status" value="1"/>
</dbReference>
<keyword evidence="18" id="KW-0670">Pyruvate</keyword>
<evidence type="ECO:0000256" key="1">
    <source>
        <dbReference type="ARBA" id="ARBA00005031"/>
    </source>
</evidence>
<comment type="cofactor">
    <cofactor evidence="15">
        <name>Mg(2+)</name>
        <dbReference type="ChEBI" id="CHEBI:18420"/>
    </cofactor>
    <text evidence="15">Mg(2+) is required for catalysis and for stabilizing the dimer.</text>
</comment>
<evidence type="ECO:0000256" key="13">
    <source>
        <dbReference type="PIRSR" id="PIRSR001400-1"/>
    </source>
</evidence>
<reference evidence="18 19" key="1">
    <citation type="journal article" date="2015" name="Genome Announc.">
        <title>Expanding the biotechnology potential of lactobacilli through comparative genomics of 213 strains and associated genera.</title>
        <authorList>
            <person name="Sun Z."/>
            <person name="Harris H.M."/>
            <person name="McCann A."/>
            <person name="Guo C."/>
            <person name="Argimon S."/>
            <person name="Zhang W."/>
            <person name="Yang X."/>
            <person name="Jeffery I.B."/>
            <person name="Cooney J.C."/>
            <person name="Kagawa T.F."/>
            <person name="Liu W."/>
            <person name="Song Y."/>
            <person name="Salvetti E."/>
            <person name="Wrobel A."/>
            <person name="Rasinkangas P."/>
            <person name="Parkhill J."/>
            <person name="Rea M.C."/>
            <person name="O'Sullivan O."/>
            <person name="Ritari J."/>
            <person name="Douillard F.P."/>
            <person name="Paul Ross R."/>
            <person name="Yang R."/>
            <person name="Briner A.E."/>
            <person name="Felis G.E."/>
            <person name="de Vos W.M."/>
            <person name="Barrangou R."/>
            <person name="Klaenhammer T.R."/>
            <person name="Caufield P.W."/>
            <person name="Cui Y."/>
            <person name="Zhang H."/>
            <person name="O'Toole P.W."/>
        </authorList>
    </citation>
    <scope>NUCLEOTIDE SEQUENCE [LARGE SCALE GENOMIC DNA]</scope>
    <source>
        <strain evidence="18 19">DSM 24302</strain>
    </source>
</reference>
<feature type="active site" description="Proton acceptor" evidence="12 13">
    <location>
        <position position="339"/>
    </location>
</feature>
<feature type="binding site" evidence="14">
    <location>
        <position position="155"/>
    </location>
    <ligand>
        <name>substrate</name>
    </ligand>
</feature>
<feature type="binding site" evidence="14">
    <location>
        <position position="287"/>
    </location>
    <ligand>
        <name>substrate</name>
    </ligand>
</feature>
<dbReference type="GO" id="GO:0000015">
    <property type="term" value="C:phosphopyruvate hydratase complex"/>
    <property type="evidence" value="ECO:0007669"/>
    <property type="project" value="InterPro"/>
</dbReference>
<dbReference type="AlphaFoldDB" id="A0A0R2CZG2"/>
<evidence type="ECO:0000256" key="9">
    <source>
        <dbReference type="ARBA" id="ARBA00023152"/>
    </source>
</evidence>
<comment type="catalytic activity">
    <reaction evidence="11">
        <text>(2R)-2-phosphoglycerate = phosphoenolpyruvate + H2O</text>
        <dbReference type="Rhea" id="RHEA:10164"/>
        <dbReference type="ChEBI" id="CHEBI:15377"/>
        <dbReference type="ChEBI" id="CHEBI:58289"/>
        <dbReference type="ChEBI" id="CHEBI:58702"/>
        <dbReference type="EC" id="4.2.1.11"/>
    </reaction>
    <physiologicalReaction direction="left-to-right" evidence="11">
        <dbReference type="Rhea" id="RHEA:10165"/>
    </physiologicalReaction>
</comment>
<dbReference type="SFLD" id="SFLDG00178">
    <property type="entry name" value="enolase"/>
    <property type="match status" value="1"/>
</dbReference>
<feature type="binding site" evidence="12 15">
    <location>
        <position position="314"/>
    </location>
    <ligand>
        <name>Mg(2+)</name>
        <dbReference type="ChEBI" id="CHEBI:18420"/>
    </ligand>
</feature>
<dbReference type="Gene3D" id="3.20.20.120">
    <property type="entry name" value="Enolase-like C-terminal domain"/>
    <property type="match status" value="1"/>
</dbReference>
<dbReference type="InterPro" id="IPR000941">
    <property type="entry name" value="Enolase"/>
</dbReference>
<dbReference type="PANTHER" id="PTHR11902:SF1">
    <property type="entry name" value="ENOLASE"/>
    <property type="match status" value="1"/>
</dbReference>
<dbReference type="SFLD" id="SFLDF00002">
    <property type="entry name" value="enolase"/>
    <property type="match status" value="1"/>
</dbReference>
<dbReference type="EMBL" id="AYZR01000008">
    <property type="protein sequence ID" value="KRM93481.1"/>
    <property type="molecule type" value="Genomic_DNA"/>
</dbReference>
<dbReference type="InterPro" id="IPR020809">
    <property type="entry name" value="Enolase_CS"/>
</dbReference>
<evidence type="ECO:0000256" key="14">
    <source>
        <dbReference type="PIRSR" id="PIRSR001400-2"/>
    </source>
</evidence>
<accession>A0A0R2CZG2</accession>
<evidence type="ECO:0000256" key="6">
    <source>
        <dbReference type="ARBA" id="ARBA00022525"/>
    </source>
</evidence>
<evidence type="ECO:0000313" key="18">
    <source>
        <dbReference type="EMBL" id="KRM93481.1"/>
    </source>
</evidence>
<evidence type="ECO:0000313" key="19">
    <source>
        <dbReference type="Proteomes" id="UP000051256"/>
    </source>
</evidence>
<comment type="caution">
    <text evidence="18">The sequence shown here is derived from an EMBL/GenBank/DDBJ whole genome shotgun (WGS) entry which is preliminary data.</text>
</comment>
<evidence type="ECO:0000256" key="15">
    <source>
        <dbReference type="PIRSR" id="PIRSR001400-3"/>
    </source>
</evidence>
<proteinExistence type="inferred from homology"/>
<dbReference type="PROSITE" id="PS00164">
    <property type="entry name" value="ENOLASE"/>
    <property type="match status" value="1"/>
</dbReference>
<evidence type="ECO:0000256" key="7">
    <source>
        <dbReference type="ARBA" id="ARBA00022723"/>
    </source>
</evidence>
<dbReference type="PIRSF" id="PIRSF001400">
    <property type="entry name" value="Enolase"/>
    <property type="match status" value="1"/>
</dbReference>
<feature type="binding site" evidence="12">
    <location>
        <position position="339"/>
    </location>
    <ligand>
        <name>(2R)-2-phosphoglycerate</name>
        <dbReference type="ChEBI" id="CHEBI:58289"/>
    </ligand>
</feature>
<dbReference type="GO" id="GO:0006096">
    <property type="term" value="P:glycolytic process"/>
    <property type="evidence" value="ECO:0007669"/>
    <property type="project" value="UniProtKB-UniRule"/>
</dbReference>
<feature type="binding site" evidence="12">
    <location>
        <position position="390"/>
    </location>
    <ligand>
        <name>(2R)-2-phosphoglycerate</name>
        <dbReference type="ChEBI" id="CHEBI:58289"/>
    </ligand>
</feature>
<organism evidence="18 19">
    <name type="scientific">Lentilactobacillus senioris DSM 24302 = JCM 17472</name>
    <dbReference type="NCBI Taxonomy" id="1423802"/>
    <lineage>
        <taxon>Bacteria</taxon>
        <taxon>Bacillati</taxon>
        <taxon>Bacillota</taxon>
        <taxon>Bacilli</taxon>
        <taxon>Lactobacillales</taxon>
        <taxon>Lactobacillaceae</taxon>
        <taxon>Lentilactobacillus</taxon>
    </lineage>
</organism>
<comment type="cofactor">
    <cofactor evidence="12">
        <name>Mg(2+)</name>
        <dbReference type="ChEBI" id="CHEBI:18420"/>
    </cofactor>
    <text evidence="12">Binds a second Mg(2+) ion via substrate during catalysis.</text>
</comment>
<feature type="binding site" evidence="12 15">
    <location>
        <position position="287"/>
    </location>
    <ligand>
        <name>Mg(2+)</name>
        <dbReference type="ChEBI" id="CHEBI:18420"/>
    </ligand>
</feature>
<dbReference type="InterPro" id="IPR020811">
    <property type="entry name" value="Enolase_N"/>
</dbReference>
<keyword evidence="19" id="KW-1185">Reference proteome</keyword>
<feature type="active site" description="Proton donor" evidence="12 13">
    <location>
        <position position="205"/>
    </location>
</feature>
<dbReference type="Pfam" id="PF00113">
    <property type="entry name" value="Enolase_C"/>
    <property type="match status" value="1"/>
</dbReference>
<evidence type="ECO:0000256" key="3">
    <source>
        <dbReference type="ARBA" id="ARBA00012058"/>
    </source>
</evidence>
<dbReference type="STRING" id="1423802.FC56_GL000193"/>
<dbReference type="InterPro" id="IPR036849">
    <property type="entry name" value="Enolase-like_C_sf"/>
</dbReference>
<keyword evidence="6 12" id="KW-0964">Secreted</keyword>
<name>A0A0R2CZG2_9LACO</name>
<dbReference type="FunFam" id="3.20.20.120:FF:000001">
    <property type="entry name" value="Enolase"/>
    <property type="match status" value="1"/>
</dbReference>
<evidence type="ECO:0000256" key="11">
    <source>
        <dbReference type="ARBA" id="ARBA00048951"/>
    </source>
</evidence>
<evidence type="ECO:0000256" key="12">
    <source>
        <dbReference type="HAMAP-Rule" id="MF_00318"/>
    </source>
</evidence>
<feature type="binding site" evidence="12">
    <location>
        <position position="369"/>
    </location>
    <ligand>
        <name>(2R)-2-phosphoglycerate</name>
        <dbReference type="ChEBI" id="CHEBI:58289"/>
    </ligand>
</feature>
<evidence type="ECO:0000259" key="16">
    <source>
        <dbReference type="SMART" id="SM01192"/>
    </source>
</evidence>
<dbReference type="HAMAP" id="MF_00318">
    <property type="entry name" value="Enolase"/>
    <property type="match status" value="1"/>
</dbReference>
<dbReference type="SMART" id="SM01193">
    <property type="entry name" value="Enolase_N"/>
    <property type="match status" value="1"/>
</dbReference>
<dbReference type="EC" id="4.2.1.11" evidence="3 12"/>
<feature type="binding site" evidence="12">
    <location>
        <position position="163"/>
    </location>
    <ligand>
        <name>(2R)-2-phosphoglycerate</name>
        <dbReference type="ChEBI" id="CHEBI:58289"/>
    </ligand>
</feature>
<evidence type="ECO:0000256" key="4">
    <source>
        <dbReference type="ARBA" id="ARBA00017068"/>
    </source>
</evidence>
<feature type="binding site" evidence="12">
    <location>
        <position position="368"/>
    </location>
    <ligand>
        <name>(2R)-2-phosphoglycerate</name>
        <dbReference type="ChEBI" id="CHEBI:58289"/>
    </ligand>
</feature>
<dbReference type="GO" id="GO:0009986">
    <property type="term" value="C:cell surface"/>
    <property type="evidence" value="ECO:0007669"/>
    <property type="project" value="UniProtKB-SubCell"/>
</dbReference>
<evidence type="ECO:0000256" key="5">
    <source>
        <dbReference type="ARBA" id="ARBA00022490"/>
    </source>
</evidence>
<keyword evidence="10 12" id="KW-0456">Lyase</keyword>
<keyword evidence="9 12" id="KW-0324">Glycolysis</keyword>
<feature type="binding site" evidence="14">
    <location>
        <position position="390"/>
    </location>
    <ligand>
        <name>substrate</name>
    </ligand>
</feature>
<keyword evidence="7 12" id="KW-0479">Metal-binding</keyword>
<comment type="similarity">
    <text evidence="2 12">Belongs to the enolase family.</text>
</comment>
<dbReference type="NCBIfam" id="TIGR01060">
    <property type="entry name" value="eno"/>
    <property type="match status" value="1"/>
</dbReference>
<protein>
    <recommendedName>
        <fullName evidence="4 12">Enolase</fullName>
        <ecNumber evidence="3 12">4.2.1.11</ecNumber>
    </recommendedName>
    <alternativeName>
        <fullName evidence="12">2-phospho-D-glycerate hydro-lyase</fullName>
    </alternativeName>
    <alternativeName>
        <fullName evidence="12">2-phosphoglycerate dehydratase</fullName>
    </alternativeName>
</protein>
<feature type="binding site" evidence="14">
    <location>
        <position position="164"/>
    </location>
    <ligand>
        <name>substrate</name>
    </ligand>
</feature>
<comment type="pathway">
    <text evidence="1 12">Carbohydrate degradation; glycolysis; pyruvate from D-glyceraldehyde 3-phosphate: step 4/5.</text>
</comment>
<dbReference type="GO" id="GO:0005576">
    <property type="term" value="C:extracellular region"/>
    <property type="evidence" value="ECO:0007669"/>
    <property type="project" value="UniProtKB-SubCell"/>
</dbReference>
<dbReference type="RefSeq" id="WP_056978105.1">
    <property type="nucleotide sequence ID" value="NZ_AYZR01000008.1"/>
</dbReference>
<evidence type="ECO:0000256" key="8">
    <source>
        <dbReference type="ARBA" id="ARBA00022842"/>
    </source>
</evidence>
<dbReference type="GO" id="GO:0004634">
    <property type="term" value="F:phosphopyruvate hydratase activity"/>
    <property type="evidence" value="ECO:0007669"/>
    <property type="project" value="UniProtKB-UniRule"/>
</dbReference>
<keyword evidence="8 12" id="KW-0460">Magnesium</keyword>
<comment type="function">
    <text evidence="12">Catalyzes the reversible conversion of 2-phosphoglycerate (2-PG) into phosphoenolpyruvate (PEP). It is essential for the degradation of carbohydrates via glycolysis.</text>
</comment>
<dbReference type="CDD" id="cd03313">
    <property type="entry name" value="enolase"/>
    <property type="match status" value="1"/>
</dbReference>
<dbReference type="InterPro" id="IPR029017">
    <property type="entry name" value="Enolase-like_N"/>
</dbReference>
<dbReference type="InterPro" id="IPR020810">
    <property type="entry name" value="Enolase_C"/>
</dbReference>
<dbReference type="PANTHER" id="PTHR11902">
    <property type="entry name" value="ENOLASE"/>
    <property type="match status" value="1"/>
</dbReference>
<dbReference type="SFLD" id="SFLDS00001">
    <property type="entry name" value="Enolase"/>
    <property type="match status" value="1"/>
</dbReference>
<dbReference type="PATRIC" id="fig|1423802.4.peg.195"/>
<feature type="binding site" evidence="14">
    <location>
        <begin position="366"/>
        <end position="369"/>
    </location>
    <ligand>
        <name>substrate</name>
    </ligand>
</feature>
<evidence type="ECO:0000256" key="2">
    <source>
        <dbReference type="ARBA" id="ARBA00009604"/>
    </source>
</evidence>
<dbReference type="GO" id="GO:0000287">
    <property type="term" value="F:magnesium ion binding"/>
    <property type="evidence" value="ECO:0007669"/>
    <property type="project" value="UniProtKB-UniRule"/>
</dbReference>
<dbReference type="Proteomes" id="UP000051256">
    <property type="component" value="Unassembled WGS sequence"/>
</dbReference>
<sequence>MSIISDIYAREVLDSRGNPTVEVELYTEAGAMGRGIVPSGASTGEHEAVELRDGDKNRYMGKGVSKAVDNVNNVIAKEIIGYDVTDQLAIDKAMIELDGTPNKGKLGANAILGVSLAAARAAADELEMPLYNYLGGFNAHVLPTPMLNVINGGKHANNKVDFQEFMIMPVGAPTITEAIRWSSEVFHNLKAILNERGYSTAVGDEGGFAPDLKNNEEPFEILVDAIQRAGYKPGKDFAIAFDCAASEFYNAETKKYDLVGDGKSYTADEFVTLLESIVDKYPVISIEDPLDENEWADWQMATERLGKKVQIVGDDLFVTNTDYLKKGIKSGVANAILIKLNQIGTLTETVNAVEMAREAGYTAIISHRSGETEDTTISDLVVALNAGQIKTGSMSRGERIAKYNQLMRIEDQLGTVGEYKGINAFYNLKDEARQNITNK</sequence>
<feature type="domain" description="Enolase N-terminal" evidence="17">
    <location>
        <begin position="4"/>
        <end position="134"/>
    </location>
</feature>
<dbReference type="Gene3D" id="3.30.390.10">
    <property type="entry name" value="Enolase-like, N-terminal domain"/>
    <property type="match status" value="1"/>
</dbReference>
<dbReference type="Pfam" id="PF03952">
    <property type="entry name" value="Enolase_N"/>
    <property type="match status" value="1"/>
</dbReference>
<feature type="binding site" evidence="14">
    <location>
        <position position="314"/>
    </location>
    <ligand>
        <name>substrate</name>
    </ligand>
</feature>
<feature type="binding site" evidence="12 15">
    <location>
        <position position="242"/>
    </location>
    <ligand>
        <name>Mg(2+)</name>
        <dbReference type="ChEBI" id="CHEBI:18420"/>
    </ligand>
</feature>
<dbReference type="SMART" id="SM01192">
    <property type="entry name" value="Enolase_C"/>
    <property type="match status" value="1"/>
</dbReference>
<dbReference type="PRINTS" id="PR00148">
    <property type="entry name" value="ENOLASE"/>
</dbReference>
<feature type="domain" description="Enolase C-terminal TIM barrel" evidence="16">
    <location>
        <begin position="139"/>
        <end position="427"/>
    </location>
</feature>
<dbReference type="UniPathway" id="UPA00109">
    <property type="reaction ID" value="UER00187"/>
</dbReference>
<keyword evidence="5 12" id="KW-0963">Cytoplasm</keyword>
<dbReference type="FunFam" id="3.30.390.10:FF:000001">
    <property type="entry name" value="Enolase"/>
    <property type="match status" value="1"/>
</dbReference>
<gene>
    <name evidence="12" type="primary">eno</name>
    <name evidence="18" type="ORF">FC56_GL000193</name>
</gene>
<evidence type="ECO:0000259" key="17">
    <source>
        <dbReference type="SMART" id="SM01193"/>
    </source>
</evidence>
<evidence type="ECO:0000256" key="10">
    <source>
        <dbReference type="ARBA" id="ARBA00023239"/>
    </source>
</evidence>